<dbReference type="Proteomes" id="UP000242791">
    <property type="component" value="Unassembled WGS sequence"/>
</dbReference>
<organism evidence="2 3">
    <name type="scientific">Blastomyces percursus</name>
    <dbReference type="NCBI Taxonomy" id="1658174"/>
    <lineage>
        <taxon>Eukaryota</taxon>
        <taxon>Fungi</taxon>
        <taxon>Dikarya</taxon>
        <taxon>Ascomycota</taxon>
        <taxon>Pezizomycotina</taxon>
        <taxon>Eurotiomycetes</taxon>
        <taxon>Eurotiomycetidae</taxon>
        <taxon>Onygenales</taxon>
        <taxon>Ajellomycetaceae</taxon>
        <taxon>Blastomyces</taxon>
    </lineage>
</organism>
<dbReference type="VEuPathDB" id="FungiDB:ACJ73_10243"/>
<comment type="caution">
    <text evidence="2">The sequence shown here is derived from an EMBL/GenBank/DDBJ whole genome shotgun (WGS) entry which is preliminary data.</text>
</comment>
<reference evidence="2 3" key="1">
    <citation type="submission" date="2015-08" db="EMBL/GenBank/DDBJ databases">
        <title>Emmonsia species relationships and genome sequence.</title>
        <authorList>
            <person name="Cuomo C.A."/>
            <person name="Schwartz I.S."/>
            <person name="Kenyon C."/>
            <person name="De Hoog G.S."/>
            <person name="Govender N.P."/>
            <person name="Botha A."/>
            <person name="Moreno L."/>
            <person name="De Vries M."/>
            <person name="Munoz J.F."/>
            <person name="Stielow J.B."/>
        </authorList>
    </citation>
    <scope>NUCLEOTIDE SEQUENCE [LARGE SCALE GENOMIC DNA]</scope>
    <source>
        <strain evidence="2 3">EI222</strain>
    </source>
</reference>
<evidence type="ECO:0000256" key="1">
    <source>
        <dbReference type="SAM" id="MobiDB-lite"/>
    </source>
</evidence>
<dbReference type="EMBL" id="LGTZ01003583">
    <property type="protein sequence ID" value="OJD09540.1"/>
    <property type="molecule type" value="Genomic_DNA"/>
</dbReference>
<feature type="compositionally biased region" description="Basic and acidic residues" evidence="1">
    <location>
        <begin position="1"/>
        <end position="17"/>
    </location>
</feature>
<gene>
    <name evidence="2" type="ORF">ACJ73_10243</name>
</gene>
<evidence type="ECO:0000313" key="2">
    <source>
        <dbReference type="EMBL" id="OJD09540.1"/>
    </source>
</evidence>
<feature type="region of interest" description="Disordered" evidence="1">
    <location>
        <begin position="1"/>
        <end position="23"/>
    </location>
</feature>
<sequence>MAPSAPKREKQFHREPGDQSSSGRIRCLLSLPLHLQTKLVLIFLRSTSHASTHWILKRGPIEF</sequence>
<proteinExistence type="predicted"/>
<name>A0A1J9Q0Q9_9EURO</name>
<evidence type="ECO:0000313" key="3">
    <source>
        <dbReference type="Proteomes" id="UP000242791"/>
    </source>
</evidence>
<keyword evidence="3" id="KW-1185">Reference proteome</keyword>
<protein>
    <submittedName>
        <fullName evidence="2">Uncharacterized protein</fullName>
    </submittedName>
</protein>
<dbReference type="AlphaFoldDB" id="A0A1J9Q0Q9"/>
<accession>A0A1J9Q0Q9</accession>